<organism evidence="1">
    <name type="scientific">bioreactor metagenome</name>
    <dbReference type="NCBI Taxonomy" id="1076179"/>
    <lineage>
        <taxon>unclassified sequences</taxon>
        <taxon>metagenomes</taxon>
        <taxon>ecological metagenomes</taxon>
    </lineage>
</organism>
<dbReference type="EMBL" id="VSSQ01107607">
    <property type="protein sequence ID" value="MPN46711.1"/>
    <property type="molecule type" value="Genomic_DNA"/>
</dbReference>
<dbReference type="AlphaFoldDB" id="A0A645I5X6"/>
<name>A0A645I5X6_9ZZZZ</name>
<proteinExistence type="predicted"/>
<gene>
    <name evidence="1" type="ORF">SDC9_194308</name>
</gene>
<evidence type="ECO:0000313" key="1">
    <source>
        <dbReference type="EMBL" id="MPN46711.1"/>
    </source>
</evidence>
<accession>A0A645I5X6</accession>
<sequence>MGIGTFFGGVVKSVTDSITVEGNLRKQLSKELEDQLDRILPFLSRKLIDTLDNKSVFLDLSVSIQELEVAYTGVWAGETFSDRLKIDMSRRMRETVKTNENRRGDLINRIKRAELTMNANGEAHLNEIDFAEIKRICLMNFGAEIKSVEFKYQINGKLIY</sequence>
<reference evidence="1" key="1">
    <citation type="submission" date="2019-08" db="EMBL/GenBank/DDBJ databases">
        <authorList>
            <person name="Kucharzyk K."/>
            <person name="Murdoch R.W."/>
            <person name="Higgins S."/>
            <person name="Loffler F."/>
        </authorList>
    </citation>
    <scope>NUCLEOTIDE SEQUENCE</scope>
</reference>
<protein>
    <submittedName>
        <fullName evidence="1">Uncharacterized protein</fullName>
    </submittedName>
</protein>
<comment type="caution">
    <text evidence="1">The sequence shown here is derived from an EMBL/GenBank/DDBJ whole genome shotgun (WGS) entry which is preliminary data.</text>
</comment>